<gene>
    <name evidence="1" type="ORF">QYM36_000687</name>
</gene>
<dbReference type="AlphaFoldDB" id="A0AA88LJQ1"/>
<evidence type="ECO:0000313" key="2">
    <source>
        <dbReference type="Proteomes" id="UP001187531"/>
    </source>
</evidence>
<comment type="caution">
    <text evidence="1">The sequence shown here is derived from an EMBL/GenBank/DDBJ whole genome shotgun (WGS) entry which is preliminary data.</text>
</comment>
<protein>
    <submittedName>
        <fullName evidence="1">Uncharacterized protein</fullName>
    </submittedName>
</protein>
<dbReference type="EMBL" id="JAVRJZ010000002">
    <property type="protein sequence ID" value="KAK2726326.1"/>
    <property type="molecule type" value="Genomic_DNA"/>
</dbReference>
<sequence>MLMCTSSSSANATKLQTTGYCLTLGETLTIYDILLLIRRILPLLFTPKNILRNFEKTVIWLYNPKIFTEEDNLASFATDRLVPPILDLHTPFSPSSDLLFQSDVKNEETLLLLVRRILPLLFTPKNILRNFEKTGVGLYNPKIFAEEDNLATDRLVPS</sequence>
<organism evidence="1 2">
    <name type="scientific">Artemia franciscana</name>
    <name type="common">Brine shrimp</name>
    <name type="synonym">Artemia sanfranciscana</name>
    <dbReference type="NCBI Taxonomy" id="6661"/>
    <lineage>
        <taxon>Eukaryota</taxon>
        <taxon>Metazoa</taxon>
        <taxon>Ecdysozoa</taxon>
        <taxon>Arthropoda</taxon>
        <taxon>Crustacea</taxon>
        <taxon>Branchiopoda</taxon>
        <taxon>Anostraca</taxon>
        <taxon>Artemiidae</taxon>
        <taxon>Artemia</taxon>
    </lineage>
</organism>
<reference evidence="1" key="1">
    <citation type="submission" date="2023-07" db="EMBL/GenBank/DDBJ databases">
        <title>Chromosome-level genome assembly of Artemia franciscana.</title>
        <authorList>
            <person name="Jo E."/>
        </authorList>
    </citation>
    <scope>NUCLEOTIDE SEQUENCE</scope>
    <source>
        <tissue evidence="1">Whole body</tissue>
    </source>
</reference>
<accession>A0AA88LJQ1</accession>
<keyword evidence="2" id="KW-1185">Reference proteome</keyword>
<evidence type="ECO:0000313" key="1">
    <source>
        <dbReference type="EMBL" id="KAK2726326.1"/>
    </source>
</evidence>
<proteinExistence type="predicted"/>
<name>A0AA88LJQ1_ARTSF</name>
<dbReference type="Proteomes" id="UP001187531">
    <property type="component" value="Unassembled WGS sequence"/>
</dbReference>